<proteinExistence type="predicted"/>
<dbReference type="STRING" id="1123384.AJ81_05335"/>
<evidence type="ECO:0000313" key="2">
    <source>
        <dbReference type="Proteomes" id="UP000077469"/>
    </source>
</evidence>
<name>A0A0X1KU10_9THEM</name>
<reference evidence="1 2" key="1">
    <citation type="submission" date="2014-01" db="EMBL/GenBank/DDBJ databases">
        <title>Genome sequencing of Thermotog hypogea.</title>
        <authorList>
            <person name="Zhang X."/>
            <person name="Alvare G."/>
            <person name="Fristensky B."/>
            <person name="Chen L."/>
            <person name="Suen T."/>
            <person name="Chen Q."/>
            <person name="Ma K."/>
        </authorList>
    </citation>
    <scope>NUCLEOTIDE SEQUENCE [LARGE SCALE GENOMIC DNA]</scope>
    <source>
        <strain evidence="1 2">DSM 11164</strain>
    </source>
</reference>
<evidence type="ECO:0000313" key="1">
    <source>
        <dbReference type="EMBL" id="AJC74745.1"/>
    </source>
</evidence>
<dbReference type="Proteomes" id="UP000077469">
    <property type="component" value="Chromosome"/>
</dbReference>
<dbReference type="PaxDb" id="1123384-AJ81_05335"/>
<dbReference type="KEGG" id="phy:AJ81_05335"/>
<dbReference type="PATRIC" id="fig|1123384.7.peg.1055"/>
<accession>A0A0X1KU10</accession>
<gene>
    <name evidence="1" type="ORF">AJ81_05335</name>
</gene>
<dbReference type="EMBL" id="CP007141">
    <property type="protein sequence ID" value="AJC74745.1"/>
    <property type="molecule type" value="Genomic_DNA"/>
</dbReference>
<sequence length="265" mass="30350">MGYLKRRLEFYKRAQKRIKSLKEGPETTSIRLGDVICVWGDTGPIYGVVTEEGVVKNCILLSPELFLAGDGLLLRVEHLVNLLRVTPINFYLTPSTQRACEVIGKLKQEDLTKVVGNHQKLREENWTGVRKEFFEYETKRIEILYDMFLEFLNQIEQSESQTVTLRWDELKRLFEEKDLELIFPDVPVAQSSAVDLGKFLIVRTESGIRIIFSDELISKTGKLTLVGKTIYSGRIPPELFITFENPPAVEALKNILNVDVGAERE</sequence>
<keyword evidence="2" id="KW-1185">Reference proteome</keyword>
<dbReference type="RefSeq" id="WP_031505227.1">
    <property type="nucleotide sequence ID" value="NC_022795.1"/>
</dbReference>
<protein>
    <submittedName>
        <fullName evidence="1">Uncharacterized protein</fullName>
    </submittedName>
</protein>
<dbReference type="AlphaFoldDB" id="A0A0X1KU10"/>
<organism evidence="1 2">
    <name type="scientific">Pseudothermotoga hypogea DSM 11164 = NBRC 106472</name>
    <dbReference type="NCBI Taxonomy" id="1123384"/>
    <lineage>
        <taxon>Bacteria</taxon>
        <taxon>Thermotogati</taxon>
        <taxon>Thermotogota</taxon>
        <taxon>Thermotogae</taxon>
        <taxon>Thermotogales</taxon>
        <taxon>Thermotogaceae</taxon>
        <taxon>Pseudothermotoga</taxon>
    </lineage>
</organism>